<organism evidence="2">
    <name type="scientific">marine sediment metagenome</name>
    <dbReference type="NCBI Taxonomy" id="412755"/>
    <lineage>
        <taxon>unclassified sequences</taxon>
        <taxon>metagenomes</taxon>
        <taxon>ecological metagenomes</taxon>
    </lineage>
</organism>
<proteinExistence type="predicted"/>
<gene>
    <name evidence="2" type="ORF">S01H1_48820</name>
</gene>
<dbReference type="SUPFAM" id="SSF49265">
    <property type="entry name" value="Fibronectin type III"/>
    <property type="match status" value="1"/>
</dbReference>
<reference evidence="2" key="1">
    <citation type="journal article" date="2014" name="Front. Microbiol.">
        <title>High frequency of phylogenetically diverse reductive dehalogenase-homologous genes in deep subseafloor sedimentary metagenomes.</title>
        <authorList>
            <person name="Kawai M."/>
            <person name="Futagami T."/>
            <person name="Toyoda A."/>
            <person name="Takaki Y."/>
            <person name="Nishi S."/>
            <person name="Hori S."/>
            <person name="Arai W."/>
            <person name="Tsubouchi T."/>
            <person name="Morono Y."/>
            <person name="Uchiyama I."/>
            <person name="Ito T."/>
            <person name="Fujiyama A."/>
            <person name="Inagaki F."/>
            <person name="Takami H."/>
        </authorList>
    </citation>
    <scope>NUCLEOTIDE SEQUENCE</scope>
    <source>
        <strain evidence="2">Expedition CK06-06</strain>
    </source>
</reference>
<name>X0VG78_9ZZZZ</name>
<feature type="non-terminal residue" evidence="2">
    <location>
        <position position="179"/>
    </location>
</feature>
<protein>
    <submittedName>
        <fullName evidence="2">Uncharacterized protein</fullName>
    </submittedName>
</protein>
<evidence type="ECO:0000256" key="1">
    <source>
        <dbReference type="SAM" id="MobiDB-lite"/>
    </source>
</evidence>
<feature type="region of interest" description="Disordered" evidence="1">
    <location>
        <begin position="20"/>
        <end position="43"/>
    </location>
</feature>
<accession>X0VG78</accession>
<dbReference type="InterPro" id="IPR036116">
    <property type="entry name" value="FN3_sf"/>
</dbReference>
<comment type="caution">
    <text evidence="2">The sequence shown here is derived from an EMBL/GenBank/DDBJ whole genome shotgun (WGS) entry which is preliminary data.</text>
</comment>
<sequence>MSLVKGQAISRVIPNPTSGRWYKAQRIGGGGGPPSGGVPPPDVPIKQLSVPDPNMQTDVCDSPVTGWSCTGTPVWLTGDPDWGVEIPSGDTITTNITGLEPDTFYQLRIDATNGAFTPTEVTVGGVTPYRIDVEVVTRLIWFVTPPVLTDITVTFTGAAGLLKLGRNLEIWQWSETLQV</sequence>
<dbReference type="AlphaFoldDB" id="X0VG78"/>
<evidence type="ECO:0000313" key="2">
    <source>
        <dbReference type="EMBL" id="GAG17294.1"/>
    </source>
</evidence>
<dbReference type="EMBL" id="BARS01031362">
    <property type="protein sequence ID" value="GAG17294.1"/>
    <property type="molecule type" value="Genomic_DNA"/>
</dbReference>